<dbReference type="PANTHER" id="PTHR14899:SF0">
    <property type="entry name" value="G KINASE-ANCHORING PROTEIN 1"/>
    <property type="match status" value="1"/>
</dbReference>
<evidence type="ECO:0000313" key="8">
    <source>
        <dbReference type="Proteomes" id="UP000007879"/>
    </source>
</evidence>
<comment type="similarity">
    <text evidence="2">Belongs to the GKAP1 family.</text>
</comment>
<organism evidence="7">
    <name type="scientific">Amphimedon queenslandica</name>
    <name type="common">Sponge</name>
    <dbReference type="NCBI Taxonomy" id="400682"/>
    <lineage>
        <taxon>Eukaryota</taxon>
        <taxon>Metazoa</taxon>
        <taxon>Porifera</taxon>
        <taxon>Demospongiae</taxon>
        <taxon>Heteroscleromorpha</taxon>
        <taxon>Haplosclerida</taxon>
        <taxon>Niphatidae</taxon>
        <taxon>Amphimedon</taxon>
    </lineage>
</organism>
<feature type="region of interest" description="Disordered" evidence="6">
    <location>
        <begin position="16"/>
        <end position="95"/>
    </location>
</feature>
<comment type="subcellular location">
    <subcellularLocation>
        <location evidence="1">Golgi apparatus</location>
    </subcellularLocation>
</comment>
<dbReference type="OrthoDB" id="5864420at2759"/>
<evidence type="ECO:0000256" key="3">
    <source>
        <dbReference type="ARBA" id="ARBA00023034"/>
    </source>
</evidence>
<evidence type="ECO:0000256" key="6">
    <source>
        <dbReference type="SAM" id="MobiDB-lite"/>
    </source>
</evidence>
<proteinExistence type="inferred from homology"/>
<reference evidence="8" key="1">
    <citation type="journal article" date="2010" name="Nature">
        <title>The Amphimedon queenslandica genome and the evolution of animal complexity.</title>
        <authorList>
            <person name="Srivastava M."/>
            <person name="Simakov O."/>
            <person name="Chapman J."/>
            <person name="Fahey B."/>
            <person name="Gauthier M.E."/>
            <person name="Mitros T."/>
            <person name="Richards G.S."/>
            <person name="Conaco C."/>
            <person name="Dacre M."/>
            <person name="Hellsten U."/>
            <person name="Larroux C."/>
            <person name="Putnam N.H."/>
            <person name="Stanke M."/>
            <person name="Adamska M."/>
            <person name="Darling A."/>
            <person name="Degnan S.M."/>
            <person name="Oakley T.H."/>
            <person name="Plachetzki D.C."/>
            <person name="Zhai Y."/>
            <person name="Adamski M."/>
            <person name="Calcino A."/>
            <person name="Cummins S.F."/>
            <person name="Goodstein D.M."/>
            <person name="Harris C."/>
            <person name="Jackson D.J."/>
            <person name="Leys S.P."/>
            <person name="Shu S."/>
            <person name="Woodcroft B.J."/>
            <person name="Vervoort M."/>
            <person name="Kosik K.S."/>
            <person name="Manning G."/>
            <person name="Degnan B.M."/>
            <person name="Rokhsar D.S."/>
        </authorList>
    </citation>
    <scope>NUCLEOTIDE SEQUENCE [LARGE SCALE GENOMIC DNA]</scope>
</reference>
<dbReference type="GO" id="GO:0005794">
    <property type="term" value="C:Golgi apparatus"/>
    <property type="evidence" value="ECO:0007669"/>
    <property type="project" value="UniProtKB-SubCell"/>
</dbReference>
<dbReference type="KEGG" id="aqu:109581751"/>
<evidence type="ECO:0008006" key="9">
    <source>
        <dbReference type="Google" id="ProtNLM"/>
    </source>
</evidence>
<dbReference type="Proteomes" id="UP000007879">
    <property type="component" value="Unassembled WGS sequence"/>
</dbReference>
<keyword evidence="3" id="KW-0333">Golgi apparatus</keyword>
<evidence type="ECO:0000256" key="2">
    <source>
        <dbReference type="ARBA" id="ARBA00006662"/>
    </source>
</evidence>
<feature type="compositionally biased region" description="Low complexity" evidence="6">
    <location>
        <begin position="162"/>
        <end position="171"/>
    </location>
</feature>
<dbReference type="EnsemblMetazoa" id="Aqu2.1.32544_001">
    <property type="protein sequence ID" value="Aqu2.1.32544_001"/>
    <property type="gene ID" value="Aqu2.1.32544"/>
</dbReference>
<dbReference type="FunCoup" id="A0A1X7UYF0">
    <property type="interactions" value="20"/>
</dbReference>
<evidence type="ECO:0000256" key="5">
    <source>
        <dbReference type="SAM" id="Coils"/>
    </source>
</evidence>
<dbReference type="PRINTS" id="PR02083">
    <property type="entry name" value="GKINASEAP1"/>
</dbReference>
<keyword evidence="4 5" id="KW-0175">Coiled coil</keyword>
<sequence length="331" mass="37186">MARSFGIAVHESRFSVIAPPDVDTSDEDDEGWVTRSRGKKDKKPLTLGAGSRTNGASSKPAIVSKTSVKNAKRRAKKKNQQTTMESSSFESWAEKDEAITDKAFEEDMKEALLRSLMDAKREEAEKLKEEEFINSSVTGQEQQSASKKGVKMSLHEFLQSDAASPGAAAGSFLPQDNKTVSEPQLAQVKTDSHFFSNIESEVKSELMKEKKRIDHVSNTGSKKQAGEPVRVAQLLNKLEQKEATIREQTLELEKVQDEMKEVKFRNQVLCKILSKGEFSTKQELLEQIEELTADKTELSQEIERLVSELEQERSKNKSLQIVINKLQQSKH</sequence>
<dbReference type="GO" id="GO:0007165">
    <property type="term" value="P:signal transduction"/>
    <property type="evidence" value="ECO:0007669"/>
    <property type="project" value="InterPro"/>
</dbReference>
<protein>
    <recommendedName>
        <fullName evidence="9">G kinase-anchoring protein 1</fullName>
    </recommendedName>
</protein>
<accession>A0A1X7UYF0</accession>
<evidence type="ECO:0000313" key="7">
    <source>
        <dbReference type="EnsemblMetazoa" id="Aqu2.1.32544_001"/>
    </source>
</evidence>
<evidence type="ECO:0000256" key="1">
    <source>
        <dbReference type="ARBA" id="ARBA00004555"/>
    </source>
</evidence>
<dbReference type="InterPro" id="IPR026109">
    <property type="entry name" value="GKAP1"/>
</dbReference>
<keyword evidence="8" id="KW-1185">Reference proteome</keyword>
<name>A0A1X7UYF0_AMPQE</name>
<feature type="compositionally biased region" description="Polar residues" evidence="6">
    <location>
        <begin position="174"/>
        <end position="183"/>
    </location>
</feature>
<gene>
    <name evidence="7" type="primary">109581751</name>
</gene>
<dbReference type="EnsemblMetazoa" id="XM_019996128.1">
    <property type="protein sequence ID" value="XP_019851687.1"/>
    <property type="gene ID" value="LOC109581751"/>
</dbReference>
<dbReference type="PANTHER" id="PTHR14899">
    <property type="entry name" value="G KINASE ANCHORING PROTEIN 1"/>
    <property type="match status" value="1"/>
</dbReference>
<feature type="coiled-coil region" evidence="5">
    <location>
        <begin position="231"/>
        <end position="329"/>
    </location>
</feature>
<evidence type="ECO:0000256" key="4">
    <source>
        <dbReference type="ARBA" id="ARBA00023054"/>
    </source>
</evidence>
<feature type="region of interest" description="Disordered" evidence="6">
    <location>
        <begin position="161"/>
        <end position="183"/>
    </location>
</feature>
<feature type="compositionally biased region" description="Basic residues" evidence="6">
    <location>
        <begin position="70"/>
        <end position="79"/>
    </location>
</feature>
<dbReference type="InParanoid" id="A0A1X7UYF0"/>
<reference evidence="7" key="2">
    <citation type="submission" date="2017-05" db="UniProtKB">
        <authorList>
            <consortium name="EnsemblMetazoa"/>
        </authorList>
    </citation>
    <scope>IDENTIFICATION</scope>
</reference>
<dbReference type="AlphaFoldDB" id="A0A1X7UYF0"/>